<dbReference type="PANTHER" id="PTHR30055">
    <property type="entry name" value="HTH-TYPE TRANSCRIPTIONAL REGULATOR RUTR"/>
    <property type="match status" value="1"/>
</dbReference>
<dbReference type="STRING" id="1260918.AWC06_11855"/>
<dbReference type="Gene3D" id="1.10.357.10">
    <property type="entry name" value="Tetracycline Repressor, domain 2"/>
    <property type="match status" value="1"/>
</dbReference>
<dbReference type="OrthoDB" id="4143918at2"/>
<feature type="domain" description="HTH tetR-type" evidence="5">
    <location>
        <begin position="13"/>
        <end position="73"/>
    </location>
</feature>
<dbReference type="PRINTS" id="PR00455">
    <property type="entry name" value="HTHTETR"/>
</dbReference>
<dbReference type="InterPro" id="IPR009057">
    <property type="entry name" value="Homeodomain-like_sf"/>
</dbReference>
<dbReference type="InterPro" id="IPR001647">
    <property type="entry name" value="HTH_TetR"/>
</dbReference>
<dbReference type="EMBL" id="LQOW01000014">
    <property type="protein sequence ID" value="ORV62059.1"/>
    <property type="molecule type" value="Genomic_DNA"/>
</dbReference>
<dbReference type="GO" id="GO:0000976">
    <property type="term" value="F:transcription cis-regulatory region binding"/>
    <property type="evidence" value="ECO:0007669"/>
    <property type="project" value="TreeGrafter"/>
</dbReference>
<keyword evidence="1" id="KW-0805">Transcription regulation</keyword>
<dbReference type="PANTHER" id="PTHR30055:SF234">
    <property type="entry name" value="HTH-TYPE TRANSCRIPTIONAL REGULATOR BETI"/>
    <property type="match status" value="1"/>
</dbReference>
<evidence type="ECO:0000256" key="1">
    <source>
        <dbReference type="ARBA" id="ARBA00023015"/>
    </source>
</evidence>
<accession>A0A1X1UZ81</accession>
<evidence type="ECO:0000256" key="3">
    <source>
        <dbReference type="ARBA" id="ARBA00023163"/>
    </source>
</evidence>
<proteinExistence type="predicted"/>
<keyword evidence="7" id="KW-1185">Reference proteome</keyword>
<evidence type="ECO:0000259" key="5">
    <source>
        <dbReference type="PROSITE" id="PS50977"/>
    </source>
</evidence>
<protein>
    <recommendedName>
        <fullName evidence="5">HTH tetR-type domain-containing protein</fullName>
    </recommendedName>
</protein>
<dbReference type="AlphaFoldDB" id="A0A1X1UZ81"/>
<comment type="caution">
    <text evidence="6">The sequence shown here is derived from an EMBL/GenBank/DDBJ whole genome shotgun (WGS) entry which is preliminary data.</text>
</comment>
<keyword evidence="2 4" id="KW-0238">DNA-binding</keyword>
<organism evidence="6 7">
    <name type="scientific">Mycobacterium fragae</name>
    <dbReference type="NCBI Taxonomy" id="1260918"/>
    <lineage>
        <taxon>Bacteria</taxon>
        <taxon>Bacillati</taxon>
        <taxon>Actinomycetota</taxon>
        <taxon>Actinomycetes</taxon>
        <taxon>Mycobacteriales</taxon>
        <taxon>Mycobacteriaceae</taxon>
        <taxon>Mycobacterium</taxon>
    </lineage>
</organism>
<evidence type="ECO:0000313" key="6">
    <source>
        <dbReference type="EMBL" id="ORV62059.1"/>
    </source>
</evidence>
<evidence type="ECO:0000256" key="4">
    <source>
        <dbReference type="PROSITE-ProRule" id="PRU00335"/>
    </source>
</evidence>
<dbReference type="GO" id="GO:0003700">
    <property type="term" value="F:DNA-binding transcription factor activity"/>
    <property type="evidence" value="ECO:0007669"/>
    <property type="project" value="TreeGrafter"/>
</dbReference>
<evidence type="ECO:0000256" key="2">
    <source>
        <dbReference type="ARBA" id="ARBA00023125"/>
    </source>
</evidence>
<dbReference type="InterPro" id="IPR050109">
    <property type="entry name" value="HTH-type_TetR-like_transc_reg"/>
</dbReference>
<keyword evidence="3" id="KW-0804">Transcription</keyword>
<feature type="DNA-binding region" description="H-T-H motif" evidence="4">
    <location>
        <begin position="36"/>
        <end position="55"/>
    </location>
</feature>
<dbReference type="PROSITE" id="PS50977">
    <property type="entry name" value="HTH_TETR_2"/>
    <property type="match status" value="1"/>
</dbReference>
<name>A0A1X1UZ81_9MYCO</name>
<dbReference type="SUPFAM" id="SSF46689">
    <property type="entry name" value="Homeodomain-like"/>
    <property type="match status" value="1"/>
</dbReference>
<reference evidence="6 7" key="1">
    <citation type="submission" date="2016-01" db="EMBL/GenBank/DDBJ databases">
        <title>The new phylogeny of the genus Mycobacterium.</title>
        <authorList>
            <person name="Tarcisio F."/>
            <person name="Conor M."/>
            <person name="Antonella G."/>
            <person name="Elisabetta G."/>
            <person name="Giulia F.S."/>
            <person name="Sara T."/>
            <person name="Anna F."/>
            <person name="Clotilde B."/>
            <person name="Roberto B."/>
            <person name="Veronica D.S."/>
            <person name="Fabio R."/>
            <person name="Monica P."/>
            <person name="Olivier J."/>
            <person name="Enrico T."/>
            <person name="Nicola S."/>
        </authorList>
    </citation>
    <scope>NUCLEOTIDE SEQUENCE [LARGE SCALE GENOMIC DNA]</scope>
    <source>
        <strain evidence="6 7">DSM 45731</strain>
    </source>
</reference>
<sequence>MGVDMSLRERKKALTRRAILEAAHLLFAERGFDDVTVAEIADAANVSVKTLFVYFRSKEELVFSDYDLLDRLVAALASRSAQTSPAMAVADCLIEQLRKQPEAVAGMFGSQQSYGDSTGLQAALLRRWSIFEDRITEELAREAGRPATANMRFQAIQLVGLVRCATSAELRAELDLSDSRSSNKFARWMRNAARNIGD</sequence>
<gene>
    <name evidence="6" type="ORF">AWC06_11855</name>
</gene>
<evidence type="ECO:0000313" key="7">
    <source>
        <dbReference type="Proteomes" id="UP000194000"/>
    </source>
</evidence>
<dbReference type="Pfam" id="PF00440">
    <property type="entry name" value="TetR_N"/>
    <property type="match status" value="1"/>
</dbReference>
<dbReference type="Proteomes" id="UP000194000">
    <property type="component" value="Unassembled WGS sequence"/>
</dbReference>